<evidence type="ECO:0000313" key="9">
    <source>
        <dbReference type="EMBL" id="AKJ63481.1"/>
    </source>
</evidence>
<keyword evidence="4" id="KW-0808">Transferase</keyword>
<feature type="transmembrane region" description="Helical" evidence="8">
    <location>
        <begin position="213"/>
        <end position="232"/>
    </location>
</feature>
<feature type="transmembrane region" description="Helical" evidence="8">
    <location>
        <begin position="344"/>
        <end position="363"/>
    </location>
</feature>
<dbReference type="KEGG" id="vbl:L21SP4_00197"/>
<accession>A0A0G3EAJ8</accession>
<dbReference type="GO" id="GO:0009103">
    <property type="term" value="P:lipopolysaccharide biosynthetic process"/>
    <property type="evidence" value="ECO:0007669"/>
    <property type="project" value="UniProtKB-ARBA"/>
</dbReference>
<reference evidence="9 10" key="2">
    <citation type="journal article" date="2016" name="ISME J.">
        <title>Characterization of the first cultured representative of Verrucomicrobia subdivision 5 indicates the proposal of a novel phylum.</title>
        <authorList>
            <person name="Spring S."/>
            <person name="Bunk B."/>
            <person name="Sproer C."/>
            <person name="Schumann P."/>
            <person name="Rohde M."/>
            <person name="Tindall B.J."/>
            <person name="Klenk H.P."/>
        </authorList>
    </citation>
    <scope>NUCLEOTIDE SEQUENCE [LARGE SCALE GENOMIC DNA]</scope>
    <source>
        <strain evidence="9 10">L21-Fru-AB</strain>
    </source>
</reference>
<feature type="transmembrane region" description="Helical" evidence="8">
    <location>
        <begin position="91"/>
        <end position="109"/>
    </location>
</feature>
<gene>
    <name evidence="9" type="ORF">L21SP4_00197</name>
</gene>
<evidence type="ECO:0000256" key="1">
    <source>
        <dbReference type="ARBA" id="ARBA00004651"/>
    </source>
</evidence>
<dbReference type="GO" id="GO:0016763">
    <property type="term" value="F:pentosyltransferase activity"/>
    <property type="evidence" value="ECO:0007669"/>
    <property type="project" value="TreeGrafter"/>
</dbReference>
<evidence type="ECO:0000256" key="3">
    <source>
        <dbReference type="ARBA" id="ARBA00022676"/>
    </source>
</evidence>
<evidence type="ECO:0000313" key="10">
    <source>
        <dbReference type="Proteomes" id="UP000035268"/>
    </source>
</evidence>
<evidence type="ECO:0000256" key="8">
    <source>
        <dbReference type="SAM" id="Phobius"/>
    </source>
</evidence>
<feature type="transmembrane region" description="Helical" evidence="8">
    <location>
        <begin position="369"/>
        <end position="388"/>
    </location>
</feature>
<feature type="transmembrane region" description="Helical" evidence="8">
    <location>
        <begin position="319"/>
        <end position="337"/>
    </location>
</feature>
<keyword evidence="7 8" id="KW-0472">Membrane</keyword>
<dbReference type="InterPro" id="IPR050297">
    <property type="entry name" value="LipidA_mod_glycosyltrf_83"/>
</dbReference>
<feature type="transmembrane region" description="Helical" evidence="8">
    <location>
        <begin position="163"/>
        <end position="192"/>
    </location>
</feature>
<protein>
    <recommendedName>
        <fullName evidence="11">Glycosyltransferase RgtA/B/C/D-like domain-containing protein</fullName>
    </recommendedName>
</protein>
<keyword evidence="5 8" id="KW-0812">Transmembrane</keyword>
<keyword evidence="2" id="KW-1003">Cell membrane</keyword>
<evidence type="ECO:0000256" key="2">
    <source>
        <dbReference type="ARBA" id="ARBA00022475"/>
    </source>
</evidence>
<dbReference type="EMBL" id="CP010904">
    <property type="protein sequence ID" value="AKJ63481.1"/>
    <property type="molecule type" value="Genomic_DNA"/>
</dbReference>
<dbReference type="AlphaFoldDB" id="A0A0G3EAJ8"/>
<dbReference type="RefSeq" id="WP_052880907.1">
    <property type="nucleotide sequence ID" value="NZ_CP010904.1"/>
</dbReference>
<evidence type="ECO:0000256" key="6">
    <source>
        <dbReference type="ARBA" id="ARBA00022989"/>
    </source>
</evidence>
<feature type="transmembrane region" description="Helical" evidence="8">
    <location>
        <begin position="395"/>
        <end position="416"/>
    </location>
</feature>
<dbReference type="PANTHER" id="PTHR33908:SF11">
    <property type="entry name" value="MEMBRANE PROTEIN"/>
    <property type="match status" value="1"/>
</dbReference>
<dbReference type="Proteomes" id="UP000035268">
    <property type="component" value="Chromosome"/>
</dbReference>
<dbReference type="STRING" id="1307763.L21SP4_00197"/>
<feature type="transmembrane region" description="Helical" evidence="8">
    <location>
        <begin position="60"/>
        <end position="79"/>
    </location>
</feature>
<dbReference type="PANTHER" id="PTHR33908">
    <property type="entry name" value="MANNOSYLTRANSFERASE YKCB-RELATED"/>
    <property type="match status" value="1"/>
</dbReference>
<feature type="transmembrane region" description="Helical" evidence="8">
    <location>
        <begin position="115"/>
        <end position="133"/>
    </location>
</feature>
<keyword evidence="3" id="KW-0328">Glycosyltransferase</keyword>
<keyword evidence="10" id="KW-1185">Reference proteome</keyword>
<keyword evidence="6 8" id="KW-1133">Transmembrane helix</keyword>
<proteinExistence type="predicted"/>
<evidence type="ECO:0000256" key="7">
    <source>
        <dbReference type="ARBA" id="ARBA00023136"/>
    </source>
</evidence>
<comment type="subcellular location">
    <subcellularLocation>
        <location evidence="1">Cell membrane</location>
        <topology evidence="1">Multi-pass membrane protein</topology>
    </subcellularLocation>
</comment>
<sequence>MMNPEPTGTGRLLRASHAGAALLLAALLFLLGRANLFEVNPDAVSYMRIARYWLEGRTGLAVNGYWGPLLSWLMVPWMAWTGSPLVSARMALAVSAALLYGAGLFWMRVMELPAGVRAAAAWPLAIFCGAWSVRLITPDPLMAALFLAGAGLDVRAARTGKMLHAAFAGVFFGLAYMAKAVALPAAALWVLLHGAYRVWASRGRWREPVLRGAAAAALTASVSLPWIAAVSADAGQISFSASGGINHAIAGPPDVERYHPTFREFHVPEEGRITSWEDPTAMSYPRWSPLERMDYLRHQLKIPYWNANHILHNWTAFDWLYLTPGILLIALCVFAAGRPEMREVVCVSLIAAAANSVFYLPVYAADLRYYLVTHAVLFAAGPAVAVRLPSIAPRVRLGVLVLLLLNFAVPAADFLAEQAGVEHPEYLAARKLAAGVRERGLDVEAVAGVDDPLAVALYLAFQLDVPYYGNTREVPEREVLNAHPCALVVPEREAAALEGFRVWFRGGGYRLLTSRNGEGSPHNAGVSQ</sequence>
<organism evidence="9 10">
    <name type="scientific">Kiritimatiella glycovorans</name>
    <dbReference type="NCBI Taxonomy" id="1307763"/>
    <lineage>
        <taxon>Bacteria</taxon>
        <taxon>Pseudomonadati</taxon>
        <taxon>Kiritimatiellota</taxon>
        <taxon>Kiritimatiellia</taxon>
        <taxon>Kiritimatiellales</taxon>
        <taxon>Kiritimatiellaceae</taxon>
        <taxon>Kiritimatiella</taxon>
    </lineage>
</organism>
<evidence type="ECO:0000256" key="4">
    <source>
        <dbReference type="ARBA" id="ARBA00022679"/>
    </source>
</evidence>
<evidence type="ECO:0000256" key="5">
    <source>
        <dbReference type="ARBA" id="ARBA00022692"/>
    </source>
</evidence>
<dbReference type="GO" id="GO:0005886">
    <property type="term" value="C:plasma membrane"/>
    <property type="evidence" value="ECO:0007669"/>
    <property type="project" value="UniProtKB-SubCell"/>
</dbReference>
<evidence type="ECO:0008006" key="11">
    <source>
        <dbReference type="Google" id="ProtNLM"/>
    </source>
</evidence>
<dbReference type="OrthoDB" id="621678at2"/>
<name>A0A0G3EAJ8_9BACT</name>
<reference evidence="10" key="1">
    <citation type="submission" date="2015-02" db="EMBL/GenBank/DDBJ databases">
        <title>Description and complete genome sequence of the first cultured representative of the subdivision 5 of the Verrucomicrobia phylum.</title>
        <authorList>
            <person name="Spring S."/>
            <person name="Bunk B."/>
            <person name="Sproer C."/>
            <person name="Klenk H.-P."/>
        </authorList>
    </citation>
    <scope>NUCLEOTIDE SEQUENCE [LARGE SCALE GENOMIC DNA]</scope>
    <source>
        <strain evidence="10">L21-Fru-AB</strain>
    </source>
</reference>